<dbReference type="PATRIC" id="fig|1454001.3.peg.3636"/>
<evidence type="ECO:0000313" key="2">
    <source>
        <dbReference type="EMBL" id="EXI64852.1"/>
    </source>
</evidence>
<dbReference type="AlphaFoldDB" id="A0A011NJS0"/>
<comment type="caution">
    <text evidence="2">The sequence shown here is derived from an EMBL/GenBank/DDBJ whole genome shotgun (WGS) entry which is preliminary data.</text>
</comment>
<organism evidence="2 3">
    <name type="scientific">Candidatus Accumulibacter adjunctus</name>
    <dbReference type="NCBI Taxonomy" id="1454001"/>
    <lineage>
        <taxon>Bacteria</taxon>
        <taxon>Pseudomonadati</taxon>
        <taxon>Pseudomonadota</taxon>
        <taxon>Betaproteobacteria</taxon>
        <taxon>Candidatus Accumulibacter</taxon>
    </lineage>
</organism>
<name>A0A011NJS0_9PROT</name>
<gene>
    <name evidence="2" type="ORF">AW08_03600</name>
</gene>
<sequence>MKWIRRLGETLGIGRQVAPATTAPMPSDIQKTVMEFSVMDRTRPMSFERPSLAADHVSRVERERFKLRLAGSSPERRRSATVLVEKMYGWRGYKLSGDATLARKEGALTITGLVYGNDGLPVGTATLRFDGPGGLLADELYPAELDRLRREGRRLVEYSRLAIDRGFVDSRKVVAALMNVFYTCAKAEGFTDAIIEVNPRHVDYYVSRANFVCIGEERHCPRVNAPAVLLRLDYEVAARQIELYGGRKNDPAAGRSLYRYFLVGDDQEALSGRLLPGEAPPQQRAGRP</sequence>
<dbReference type="Proteomes" id="UP000020218">
    <property type="component" value="Unassembled WGS sequence"/>
</dbReference>
<dbReference type="STRING" id="1454001.AW08_03600"/>
<evidence type="ECO:0000313" key="3">
    <source>
        <dbReference type="Proteomes" id="UP000020218"/>
    </source>
</evidence>
<protein>
    <recommendedName>
        <fullName evidence="1">N-acyl amino acid synthase FeeM catalytic core domain-containing protein</fullName>
    </recommendedName>
</protein>
<feature type="domain" description="N-acyl amino acid synthase FeeM catalytic core" evidence="1">
    <location>
        <begin position="80"/>
        <end position="233"/>
    </location>
</feature>
<evidence type="ECO:0000259" key="1">
    <source>
        <dbReference type="Pfam" id="PF21926"/>
    </source>
</evidence>
<accession>A0A011NJS0</accession>
<proteinExistence type="predicted"/>
<keyword evidence="3" id="KW-1185">Reference proteome</keyword>
<dbReference type="Pfam" id="PF21926">
    <property type="entry name" value="FeeM"/>
    <property type="match status" value="1"/>
</dbReference>
<dbReference type="EMBL" id="JFAX01000032">
    <property type="protein sequence ID" value="EXI64852.1"/>
    <property type="molecule type" value="Genomic_DNA"/>
</dbReference>
<dbReference type="InterPro" id="IPR016181">
    <property type="entry name" value="Acyl_CoA_acyltransferase"/>
</dbReference>
<reference evidence="2" key="1">
    <citation type="submission" date="2014-02" db="EMBL/GenBank/DDBJ databases">
        <title>Expanding our view of genomic diversity in Candidatus Accumulibacter clades.</title>
        <authorList>
            <person name="Skennerton C.T."/>
            <person name="Barr J.J."/>
            <person name="Slater F.R."/>
            <person name="Bond P.L."/>
            <person name="Tyson G.W."/>
        </authorList>
    </citation>
    <scope>NUCLEOTIDE SEQUENCE [LARGE SCALE GENOMIC DNA]</scope>
</reference>
<dbReference type="SUPFAM" id="SSF55729">
    <property type="entry name" value="Acyl-CoA N-acyltransferases (Nat)"/>
    <property type="match status" value="1"/>
</dbReference>
<dbReference type="Gene3D" id="3.40.630.30">
    <property type="match status" value="1"/>
</dbReference>
<dbReference type="InterPro" id="IPR054597">
    <property type="entry name" value="FeeM_cat"/>
</dbReference>